<dbReference type="eggNOG" id="ENOG502S2X2">
    <property type="taxonomic scope" value="Eukaryota"/>
</dbReference>
<dbReference type="GO" id="GO:0042791">
    <property type="term" value="P:5S class rRNA transcription by RNA polymerase III"/>
    <property type="evidence" value="ECO:0007669"/>
    <property type="project" value="TreeGrafter"/>
</dbReference>
<dbReference type="SMART" id="SM00384">
    <property type="entry name" value="AT_hook"/>
    <property type="match status" value="4"/>
</dbReference>
<dbReference type="STRING" id="1262450.S3BUV0"/>
<proteinExistence type="predicted"/>
<dbReference type="GO" id="GO:0006355">
    <property type="term" value="P:regulation of DNA-templated transcription"/>
    <property type="evidence" value="ECO:0007669"/>
    <property type="project" value="InterPro"/>
</dbReference>
<evidence type="ECO:0000313" key="10">
    <source>
        <dbReference type="Proteomes" id="UP000016923"/>
    </source>
</evidence>
<feature type="compositionally biased region" description="Basic residues" evidence="6">
    <location>
        <begin position="1505"/>
        <end position="1520"/>
    </location>
</feature>
<dbReference type="PANTHER" id="PTHR15180:SF1">
    <property type="entry name" value="GENERAL TRANSCRIPTION FACTOR 3C POLYPEPTIDE 1"/>
    <property type="match status" value="1"/>
</dbReference>
<dbReference type="GO" id="GO:0005634">
    <property type="term" value="C:nucleus"/>
    <property type="evidence" value="ECO:0007669"/>
    <property type="project" value="UniProtKB-SubCell"/>
</dbReference>
<feature type="region of interest" description="Disordered" evidence="6">
    <location>
        <begin position="2538"/>
        <end position="2598"/>
    </location>
</feature>
<dbReference type="GO" id="GO:0000127">
    <property type="term" value="C:transcription factor TFIIIC complex"/>
    <property type="evidence" value="ECO:0007669"/>
    <property type="project" value="InterPro"/>
</dbReference>
<name>S3BUV0_OPHP1</name>
<reference evidence="9 10" key="1">
    <citation type="journal article" date="2013" name="BMC Genomics">
        <title>The genome and transcriptome of the pine saprophyte Ophiostoma piceae, and a comparison with the bark beetle-associated pine pathogen Grosmannia clavigera.</title>
        <authorList>
            <person name="Haridas S."/>
            <person name="Wang Y."/>
            <person name="Lim L."/>
            <person name="Massoumi Alamouti S."/>
            <person name="Jackman S."/>
            <person name="Docking R."/>
            <person name="Robertson G."/>
            <person name="Birol I."/>
            <person name="Bohlmann J."/>
            <person name="Breuil C."/>
        </authorList>
    </citation>
    <scope>NUCLEOTIDE SEQUENCE [LARGE SCALE GENOMIC DNA]</scope>
    <source>
        <strain evidence="9 10">UAMH 11346</strain>
    </source>
</reference>
<dbReference type="InterPro" id="IPR000637">
    <property type="entry name" value="HMGI/Y_DNA-bd_CS"/>
</dbReference>
<evidence type="ECO:0000256" key="1">
    <source>
        <dbReference type="ARBA" id="ARBA00004123"/>
    </source>
</evidence>
<protein>
    <submittedName>
        <fullName evidence="9">Tfiiic transcription initiation factor complex subunit</fullName>
    </submittedName>
</protein>
<dbReference type="GO" id="GO:0003677">
    <property type="term" value="F:DNA binding"/>
    <property type="evidence" value="ECO:0007669"/>
    <property type="project" value="UniProtKB-KW"/>
</dbReference>
<feature type="compositionally biased region" description="Basic residues" evidence="6">
    <location>
        <begin position="644"/>
        <end position="653"/>
    </location>
</feature>
<dbReference type="Pfam" id="PF20222">
    <property type="entry name" value="DUF6581"/>
    <property type="match status" value="1"/>
</dbReference>
<dbReference type="GO" id="GO:0006384">
    <property type="term" value="P:transcription initiation at RNA polymerase III promoter"/>
    <property type="evidence" value="ECO:0007669"/>
    <property type="project" value="InterPro"/>
</dbReference>
<feature type="compositionally biased region" description="Acidic residues" evidence="6">
    <location>
        <begin position="838"/>
        <end position="859"/>
    </location>
</feature>
<feature type="region of interest" description="Disordered" evidence="6">
    <location>
        <begin position="102"/>
        <end position="159"/>
    </location>
</feature>
<keyword evidence="10" id="KW-1185">Reference proteome</keyword>
<feature type="compositionally biased region" description="Acidic residues" evidence="6">
    <location>
        <begin position="2571"/>
        <end position="2580"/>
    </location>
</feature>
<feature type="region of interest" description="Disordered" evidence="6">
    <location>
        <begin position="559"/>
        <end position="604"/>
    </location>
</feature>
<keyword evidence="9" id="KW-0648">Protein biosynthesis</keyword>
<feature type="compositionally biased region" description="Acidic residues" evidence="6">
    <location>
        <begin position="1099"/>
        <end position="1112"/>
    </location>
</feature>
<sequence>MAKGLDELIDWLVAETAYCGETGLSVADFVAAVSRFFDGPKPVQTDDNALARRAWEWLVERPEILVGRHGCRGRMTLDEALALPEPVPVDDGLQDIKVEVESAANTNTNRTTNTNTPGKAKSKKVSFAIPKTAEAASPAGTKRRVSGAQRAAAAAATEDPLTRPRLYATEETIWHALTGHDVDHKKIPPLEWKCLMGIASARADGILQGDLRALVDQDKRSVPKRTDFLASKGYAIKRTTIARGYRTSMLWLTEFAPAELDAEAAPQEASSTSSAMDTAGLDLSPEFLRKNLDPVPWRNRWIGDAIEFASFGQTILAIIKAWDVIRVVDLKHKLGIIGQRWQMRTLARACREFVESGILRFVAAMRADERKLFKDCIKYERDPTPQEWAVYLAAGRRRGPITEVRAKHRRDQERRIRSESVATTSMDQSVLGASESVFGDSAAGDSLVDDAEYDEESFGLEAAARAMWEPGVPLLNLVFDTVEKAGTAGITSPEICRLTVGTRYSRYMFSLINALSKAGNQPPHLACFQLHCEPDRVGKNKAYLFRTLENYKRAKQEEAIAASDEGGPDAMESTVKPANTSKSRAPSPARDDASQQAVSLHDSGELAKLPASEVRRLFGFTAAPVSLSAGEAMDRLNEVIAARKQSHRRLGRPRKPESERSASSKARSKNKGTMGTRRGRPPKKAIPQEVDSDLDDVPTPPKRPRGRPKKIRDIEVEADTVAEEDADTEMADAEAADDEPPEADAQAEIKAVRLGEPNSLTQRTPGKRGRKPRSIVLIFKLDELEQADFLAQQKGYKDGAIRELPESDDEMDVDVDVDEDVDEIQEPDELGVPGEPEKELEEEVGEEVEEPDEPEEAEEPPAPAQLLPVEVLYHGAPGTLTVDRASKTLTFTPTIIRRRGRPKANQPARPAAKDPIVIDVANLASDPAIRGVPGTNDKALVVDVKEVGSPVWPFTFVLSDSKDDGNSQADLLLHVLLQMHSGEDEDDDTVAVSVPAAAPAPAPAPAPKASKAAKAAKHAGPYVCEKCNNTWKNLLGLQYHQTKARTPCNPDYVPPAPNAQAPLKTRLPKEAKKDAANETELSSSRPRLRERKSMSFAEMDVDGDVDVTEDTGSDAGEGAVDSENDVLPVKKKAGSKTGPRRRLLEAESTEQLENGAVPCFRGITGASKVSSAPRKLQPLPPRAVEAAPVAQHYDEAAEPIKTPTDKRPRVLFPTEQASASPRGPAPEVDPSISRPQTPTDRNAPPTLSAYPSPTPIRDMPSSIPSAVSTPFKSAPMTAALAASTILNSPGVRKPAPFRMPPLPRNYAKASIFILRSLRTVEIIRYLVSCYDDGVFPSDRSLWYACYAIYTKTFPGEDPPTLNVTKASLKKLELAKVVEEHTFGFRDARGQFIYCRLVARPGTELFQSETAKEMKRNIQAAYPKPFVPAEFAPSIKDLAVLRVMDKEFDRETPKNVRGRRTLAPEIEVLKAPVYEKPAPTRTSIKTVLVVDYDEEDEDENENSSRPSKKVKGTPGRKRKAVSARGANGGEDGDDFAGALSRVSHGTLNTTPGSANSRKRRAKFADFIAGKAEARWARRDMDSLEDGGYGDDDPNDMDTYEEDDIDANIDPLLRDLSTKRIRSKPGPRSKAKRLVNPGLDTLPDSFFSHGSSAVSTGSANIGSLASGTALHRNNKNRPAHLRAAGPDGHATFVHFLPPNTALGEDHSMQDLQNEYTKVTLKRRPFPPPRVYKIVTKMFTLEDNRRTESAQNRDCTAGTSIISWPNITETILQRHSDSSFTMDGFMPTAKSLVRANLPQSAAECASLLRKNHVLAGISALAQDYGDDMTPAERMLLDIDYCRAWELSQPGTDLLNNPSIEPKYVFLNMDFAGTHHTTTSDDYVGAALWVPENQYTVETLPYVALEEEELVGDMDRADTGAGANLATSPVARHRNTAAANAARSRDTLAQRDRQARQARQAKYVMSSRREMTAYPQGAGDYVPVSVTNADIPDAEWNSDEALMAAFIAVRTLLGGLGNSVDWGLMMRLFPDHKLSALRTFWSTQRKRKQVYIDKYTERFQSDFLDAYDDGTLPPIDYDNVVGYDWHRLVRWTMNMIRHSAAITLPATRAELEDKYAIVDMVASAAAAPSTSGSATQAISASLQQASAPAVPSWREDYFHVARSVWNRLQDSAGEAAYKPIDAAVPSTPAEAAAAMAAGRPGALDALRFMVARSWIRALCGTPHDRYKPALIKEKLLSLRRIGIAEAEASAGTETAAGSTEQAKTDEAKTNALLQIVIGNLTHARILRRSKSMVAVSGRMYQMAELYETTLDKAAMEEKFRQAWAFKQKLDGAFRRGEPMELPTNANDDGMMMALVNLQAHGRIALEAVDAPHVPFGFEPGNYETRKFPKHYQRFRQHIVPTPDYVYNASLCLDVDPIWRDFFGVLDRQWFTRLASAVVFSLATRGATPPAQTAAHLRPVIEPFEVQMITDWASRAGILKPLVAGTETGPSTDADAADARIKVKLETDVIDHPPGSATVTEWWWLLVGKMYTAVEEKKGARAKAKAAEKEADEVDEVDEVDEADEADEAGVHGQENEDADMDVDDERIKGQGQALSSLDPVQA</sequence>
<feature type="compositionally biased region" description="Low complexity" evidence="6">
    <location>
        <begin position="105"/>
        <end position="116"/>
    </location>
</feature>
<keyword evidence="3" id="KW-0238">DNA-binding</keyword>
<feature type="domain" description="Transcription factor tau subunit sfc3/Tfc3 C-terminal" evidence="8">
    <location>
        <begin position="1991"/>
        <end position="2447"/>
    </location>
</feature>
<evidence type="ECO:0000259" key="7">
    <source>
        <dbReference type="Pfam" id="PF04182"/>
    </source>
</evidence>
<evidence type="ECO:0000259" key="8">
    <source>
        <dbReference type="Pfam" id="PF20222"/>
    </source>
</evidence>
<feature type="compositionally biased region" description="Basic and acidic residues" evidence="6">
    <location>
        <begin position="1067"/>
        <end position="1076"/>
    </location>
</feature>
<dbReference type="EMBL" id="KE148162">
    <property type="protein sequence ID" value="EPE04252.1"/>
    <property type="molecule type" value="Genomic_DNA"/>
</dbReference>
<dbReference type="PANTHER" id="PTHR15180">
    <property type="entry name" value="GENERAL TRANSCRIPTION FACTOR 3C POLYPEPTIDE 1"/>
    <property type="match status" value="1"/>
</dbReference>
<keyword evidence="9" id="KW-0396">Initiation factor</keyword>
<feature type="domain" description="B-block binding subunit of TFIIIC" evidence="7">
    <location>
        <begin position="189"/>
        <end position="256"/>
    </location>
</feature>
<dbReference type="OrthoDB" id="5403573at2759"/>
<gene>
    <name evidence="9" type="ORF">F503_04767</name>
</gene>
<feature type="region of interest" description="Disordered" evidence="6">
    <location>
        <begin position="643"/>
        <end position="771"/>
    </location>
</feature>
<feature type="region of interest" description="Disordered" evidence="6">
    <location>
        <begin position="1168"/>
        <end position="1264"/>
    </location>
</feature>
<feature type="compositionally biased region" description="Acidic residues" evidence="6">
    <location>
        <begin position="716"/>
        <end position="742"/>
    </location>
</feature>
<dbReference type="GO" id="GO:0003743">
    <property type="term" value="F:translation initiation factor activity"/>
    <property type="evidence" value="ECO:0007669"/>
    <property type="project" value="UniProtKB-KW"/>
</dbReference>
<evidence type="ECO:0000256" key="6">
    <source>
        <dbReference type="SAM" id="MobiDB-lite"/>
    </source>
</evidence>
<evidence type="ECO:0000256" key="4">
    <source>
        <dbReference type="ARBA" id="ARBA00023163"/>
    </source>
</evidence>
<feature type="region of interest" description="Disordered" evidence="6">
    <location>
        <begin position="1492"/>
        <end position="1537"/>
    </location>
</feature>
<comment type="subcellular location">
    <subcellularLocation>
        <location evidence="1">Nucleus</location>
    </subcellularLocation>
</comment>
<dbReference type="InterPro" id="IPR046488">
    <property type="entry name" value="Sfc3/Tfc3_C"/>
</dbReference>
<dbReference type="InterPro" id="IPR044210">
    <property type="entry name" value="Tfc3-like"/>
</dbReference>
<dbReference type="InterPro" id="IPR017956">
    <property type="entry name" value="AT_hook_DNA-bd_motif"/>
</dbReference>
<evidence type="ECO:0000313" key="9">
    <source>
        <dbReference type="EMBL" id="EPE04252.1"/>
    </source>
</evidence>
<dbReference type="InterPro" id="IPR007309">
    <property type="entry name" value="TFIIIC_Bblock-bd"/>
</dbReference>
<keyword evidence="5" id="KW-0539">Nucleus</keyword>
<dbReference type="Proteomes" id="UP000016923">
    <property type="component" value="Unassembled WGS sequence"/>
</dbReference>
<evidence type="ECO:0000256" key="5">
    <source>
        <dbReference type="ARBA" id="ARBA00023242"/>
    </source>
</evidence>
<feature type="region of interest" description="Disordered" evidence="6">
    <location>
        <begin position="824"/>
        <end position="861"/>
    </location>
</feature>
<evidence type="ECO:0000256" key="3">
    <source>
        <dbReference type="ARBA" id="ARBA00023125"/>
    </source>
</evidence>
<dbReference type="PROSITE" id="PS00354">
    <property type="entry name" value="HMGI_Y"/>
    <property type="match status" value="1"/>
</dbReference>
<organism evidence="9 10">
    <name type="scientific">Ophiostoma piceae (strain UAMH 11346)</name>
    <name type="common">Sap stain fungus</name>
    <dbReference type="NCBI Taxonomy" id="1262450"/>
    <lineage>
        <taxon>Eukaryota</taxon>
        <taxon>Fungi</taxon>
        <taxon>Dikarya</taxon>
        <taxon>Ascomycota</taxon>
        <taxon>Pezizomycotina</taxon>
        <taxon>Sordariomycetes</taxon>
        <taxon>Sordariomycetidae</taxon>
        <taxon>Ophiostomatales</taxon>
        <taxon>Ophiostomataceae</taxon>
        <taxon>Ophiostoma</taxon>
    </lineage>
</organism>
<evidence type="ECO:0000256" key="2">
    <source>
        <dbReference type="ARBA" id="ARBA00022553"/>
    </source>
</evidence>
<keyword evidence="4" id="KW-0804">Transcription</keyword>
<keyword evidence="2" id="KW-0597">Phosphoprotein</keyword>
<dbReference type="HOGENOM" id="CLU_001132_0_0_1"/>
<accession>S3BUV0</accession>
<feature type="compositionally biased region" description="Acidic residues" evidence="6">
    <location>
        <begin position="2545"/>
        <end position="2563"/>
    </location>
</feature>
<feature type="region of interest" description="Disordered" evidence="6">
    <location>
        <begin position="1048"/>
        <end position="1149"/>
    </location>
</feature>
<dbReference type="Pfam" id="PF04182">
    <property type="entry name" value="B-block_TFIIIC"/>
    <property type="match status" value="1"/>
</dbReference>
<feature type="compositionally biased region" description="Basic residues" evidence="6">
    <location>
        <begin position="1129"/>
        <end position="1141"/>
    </location>
</feature>
<dbReference type="VEuPathDB" id="FungiDB:F503_04767"/>